<keyword evidence="3" id="KW-1185">Reference proteome</keyword>
<organism evidence="2 3">
    <name type="scientific">Ganoderma sinense ZZ0214-1</name>
    <dbReference type="NCBI Taxonomy" id="1077348"/>
    <lineage>
        <taxon>Eukaryota</taxon>
        <taxon>Fungi</taxon>
        <taxon>Dikarya</taxon>
        <taxon>Basidiomycota</taxon>
        <taxon>Agaricomycotina</taxon>
        <taxon>Agaricomycetes</taxon>
        <taxon>Polyporales</taxon>
        <taxon>Polyporaceae</taxon>
        <taxon>Ganoderma</taxon>
    </lineage>
</organism>
<protein>
    <submittedName>
        <fullName evidence="2">Uncharacterized protein</fullName>
    </submittedName>
</protein>
<evidence type="ECO:0000313" key="2">
    <source>
        <dbReference type="EMBL" id="PIL36416.1"/>
    </source>
</evidence>
<dbReference type="STRING" id="1077348.A0A2G8SRL7"/>
<feature type="region of interest" description="Disordered" evidence="1">
    <location>
        <begin position="449"/>
        <end position="569"/>
    </location>
</feature>
<feature type="compositionally biased region" description="Acidic residues" evidence="1">
    <location>
        <begin position="85"/>
        <end position="105"/>
    </location>
</feature>
<feature type="compositionally biased region" description="Pro residues" evidence="1">
    <location>
        <begin position="478"/>
        <end position="493"/>
    </location>
</feature>
<dbReference type="Proteomes" id="UP000230002">
    <property type="component" value="Unassembled WGS sequence"/>
</dbReference>
<reference evidence="2 3" key="1">
    <citation type="journal article" date="2015" name="Sci. Rep.">
        <title>Chromosome-level genome map provides insights into diverse defense mechanisms in the medicinal fungus Ganoderma sinense.</title>
        <authorList>
            <person name="Zhu Y."/>
            <person name="Xu J."/>
            <person name="Sun C."/>
            <person name="Zhou S."/>
            <person name="Xu H."/>
            <person name="Nelson D.R."/>
            <person name="Qian J."/>
            <person name="Song J."/>
            <person name="Luo H."/>
            <person name="Xiang L."/>
            <person name="Li Y."/>
            <person name="Xu Z."/>
            <person name="Ji A."/>
            <person name="Wang L."/>
            <person name="Lu S."/>
            <person name="Hayward A."/>
            <person name="Sun W."/>
            <person name="Li X."/>
            <person name="Schwartz D.C."/>
            <person name="Wang Y."/>
            <person name="Chen S."/>
        </authorList>
    </citation>
    <scope>NUCLEOTIDE SEQUENCE [LARGE SCALE GENOMIC DNA]</scope>
    <source>
        <strain evidence="2 3">ZZ0214-1</strain>
    </source>
</reference>
<feature type="region of interest" description="Disordered" evidence="1">
    <location>
        <begin position="84"/>
        <end position="105"/>
    </location>
</feature>
<evidence type="ECO:0000313" key="3">
    <source>
        <dbReference type="Proteomes" id="UP000230002"/>
    </source>
</evidence>
<dbReference type="EMBL" id="AYKW01000001">
    <property type="protein sequence ID" value="PIL36416.1"/>
    <property type="molecule type" value="Genomic_DNA"/>
</dbReference>
<feature type="compositionally biased region" description="Pro residues" evidence="1">
    <location>
        <begin position="515"/>
        <end position="539"/>
    </location>
</feature>
<gene>
    <name evidence="2" type="ORF">GSI_00104</name>
</gene>
<feature type="compositionally biased region" description="Acidic residues" evidence="1">
    <location>
        <begin position="502"/>
        <end position="514"/>
    </location>
</feature>
<proteinExistence type="predicted"/>
<dbReference type="OrthoDB" id="2742205at2759"/>
<evidence type="ECO:0000256" key="1">
    <source>
        <dbReference type="SAM" id="MobiDB-lite"/>
    </source>
</evidence>
<dbReference type="AlphaFoldDB" id="A0A2G8SRL7"/>
<accession>A0A2G8SRL7</accession>
<feature type="compositionally biased region" description="Low complexity" evidence="1">
    <location>
        <begin position="459"/>
        <end position="477"/>
    </location>
</feature>
<name>A0A2G8SRL7_9APHY</name>
<sequence>MYVPITIKRKSGKVVKSWQVNGAHNIEEVLQFIWRDLFLSLLATGTQRQINQIPEMLDDIEDIMGWTALERLLYGGRKCPHDEYGPDEEWTDVDSDENEDEDAYTDDDSVLDAAVDGNALGNPDWVAKPSKKTTPSHAKHWSHRISSQMWQFRKHIHAGMLAVFKLNPSLRLYSALLSSSTDPDATGAELMSFLTDTATSCPEVFAAALDIHALENNTATIASLLSTHAHLLRPRDAAVFQRAVAVLAEDPFQQLRALELIEKELLDTVACVRFSLVGPFSRMDSPANKAELEHILKLRPSDRQDRVERWVDAITTPGTGNPNPMALAAMVMGLPLPIVPPLDGAEDADPLGYLDLDPADPDTEDLREEFRPRLKQRFEGWSDTAQRAKGGPGVLLKVYKELAKAMPFLRGADVVEDMLARVSEKPGRQHIIDAVDALAAFAKVQRRKLHKADQKRRANAGTQTPAAAAAAAAGPSTHAPPLPPVFMFEPPPTATGQTVLGDDAEMDQEMDQDDTPPPLEPATPPLPAAALPAQPPPPLFGFYSGPGFVPGPPPPMGGQGGWNGMDDVD</sequence>
<comment type="caution">
    <text evidence="2">The sequence shown here is derived from an EMBL/GenBank/DDBJ whole genome shotgun (WGS) entry which is preliminary data.</text>
</comment>